<proteinExistence type="predicted"/>
<feature type="region of interest" description="Disordered" evidence="1">
    <location>
        <begin position="94"/>
        <end position="123"/>
    </location>
</feature>
<accession>A0A6V8QQ32</accession>
<protein>
    <submittedName>
        <fullName evidence="3">Speckle-type POZ protein-like</fullName>
    </submittedName>
</protein>
<name>A0A6V8QQ32_TRIAP</name>
<dbReference type="Gene3D" id="3.30.710.10">
    <property type="entry name" value="Potassium Channel Kv1.1, Chain A"/>
    <property type="match status" value="1"/>
</dbReference>
<gene>
    <name evidence="3" type="ORF">TASIC1_0003065000</name>
</gene>
<evidence type="ECO:0000313" key="4">
    <source>
        <dbReference type="Proteomes" id="UP000517252"/>
    </source>
</evidence>
<dbReference type="InterPro" id="IPR011333">
    <property type="entry name" value="SKP1/BTB/POZ_sf"/>
</dbReference>
<comment type="caution">
    <text evidence="3">The sequence shown here is derived from an EMBL/GenBank/DDBJ whole genome shotgun (WGS) entry which is preliminary data.</text>
</comment>
<sequence>MKGGIDFFHLMTSGQFSDLKLTCRGKEFKIHKLVACSQSSVIATALKGDFKEAQSSVINIELFDAETVRRMVEYLYTGDYDQFKEASNVVAATSAATPSPPNTVQSQGSSAPANTAPANTAPANTAPATPALVVAKGTLHHVQVNAIADYYGIQGLGLLANQKIQQAYAVKWDPKSFIASAKAAISVSGDKSLHGVMALLTAQNLKELLKSGELASLVGEFAASVLHFHAHLLDAARQEQGQVEVQQQSDLQARCQSAEARATRIIENIGRLVSVLCEREYCRNGACQREFGSYIEVPFQ</sequence>
<dbReference type="AlphaFoldDB" id="A0A6V8QQ32"/>
<dbReference type="EMBL" id="BLZH01000003">
    <property type="protein sequence ID" value="GFP54272.1"/>
    <property type="molecule type" value="Genomic_DNA"/>
</dbReference>
<feature type="domain" description="BTB" evidence="2">
    <location>
        <begin position="17"/>
        <end position="84"/>
    </location>
</feature>
<dbReference type="OrthoDB" id="1022638at2759"/>
<evidence type="ECO:0000256" key="1">
    <source>
        <dbReference type="SAM" id="MobiDB-lite"/>
    </source>
</evidence>
<feature type="compositionally biased region" description="Low complexity" evidence="1">
    <location>
        <begin position="111"/>
        <end position="123"/>
    </location>
</feature>
<dbReference type="CDD" id="cd18186">
    <property type="entry name" value="BTB_POZ_ZBTB_KLHL-like"/>
    <property type="match status" value="1"/>
</dbReference>
<dbReference type="PANTHER" id="PTHR47843">
    <property type="entry name" value="BTB DOMAIN-CONTAINING PROTEIN-RELATED"/>
    <property type="match status" value="1"/>
</dbReference>
<dbReference type="PROSITE" id="PS50097">
    <property type="entry name" value="BTB"/>
    <property type="match status" value="1"/>
</dbReference>
<evidence type="ECO:0000259" key="2">
    <source>
        <dbReference type="PROSITE" id="PS50097"/>
    </source>
</evidence>
<dbReference type="Pfam" id="PF00651">
    <property type="entry name" value="BTB"/>
    <property type="match status" value="1"/>
</dbReference>
<dbReference type="InterPro" id="IPR000210">
    <property type="entry name" value="BTB/POZ_dom"/>
</dbReference>
<dbReference type="Proteomes" id="UP000517252">
    <property type="component" value="Unassembled WGS sequence"/>
</dbReference>
<dbReference type="SUPFAM" id="SSF54695">
    <property type="entry name" value="POZ domain"/>
    <property type="match status" value="1"/>
</dbReference>
<reference evidence="3 4" key="1">
    <citation type="submission" date="2020-07" db="EMBL/GenBank/DDBJ databases">
        <title>Trichoderma asperellum IC-1 whole genome shotgun sequence.</title>
        <authorList>
            <person name="Kanamasa S."/>
            <person name="Takahashi H."/>
        </authorList>
    </citation>
    <scope>NUCLEOTIDE SEQUENCE [LARGE SCALE GENOMIC DNA]</scope>
    <source>
        <strain evidence="3 4">IC-1</strain>
    </source>
</reference>
<dbReference type="PANTHER" id="PTHR47843:SF5">
    <property type="entry name" value="BTB_POZ DOMAIN PROTEIN"/>
    <property type="match status" value="1"/>
</dbReference>
<evidence type="ECO:0000313" key="3">
    <source>
        <dbReference type="EMBL" id="GFP54272.1"/>
    </source>
</evidence>
<organism evidence="3 4">
    <name type="scientific">Trichoderma asperellum</name>
    <name type="common">Filamentous fungus</name>
    <dbReference type="NCBI Taxonomy" id="101201"/>
    <lineage>
        <taxon>Eukaryota</taxon>
        <taxon>Fungi</taxon>
        <taxon>Dikarya</taxon>
        <taxon>Ascomycota</taxon>
        <taxon>Pezizomycotina</taxon>
        <taxon>Sordariomycetes</taxon>
        <taxon>Hypocreomycetidae</taxon>
        <taxon>Hypocreales</taxon>
        <taxon>Hypocreaceae</taxon>
        <taxon>Trichoderma</taxon>
    </lineage>
</organism>